<gene>
    <name evidence="14" type="ORF">MS2017_0620</name>
</gene>
<proteinExistence type="inferred from homology"/>
<keyword evidence="9" id="KW-0564">Palmitate</keyword>
<accession>A0A3G3IL94</accession>
<dbReference type="Proteomes" id="UP000278334">
    <property type="component" value="Chromosome"/>
</dbReference>
<evidence type="ECO:0000256" key="11">
    <source>
        <dbReference type="ARBA" id="ARBA00023237"/>
    </source>
</evidence>
<dbReference type="InterPro" id="IPR004565">
    <property type="entry name" value="OM_lipoprot_LolB"/>
</dbReference>
<keyword evidence="8" id="KW-0472">Membrane</keyword>
<keyword evidence="12" id="KW-0449">Lipoprotein</keyword>
<sequence length="177" mass="19918" precursor="true">MPLQYTAMKISALLLLVSFLSGCLLTPTQPEQVVYSSSIPNAWTIIGRISVTNKRGSEAANFKLNHQNGYNQLTLTGAFGFGQTTVKQTAQGLLVDGEPTYQTLEEWMVLELGWYFPISALANIVFKYDDNTIEGWHISTKKHRILNGIGYPKIIRLSHSNKHLKIKLLLQEVNRLK</sequence>
<evidence type="ECO:0000256" key="12">
    <source>
        <dbReference type="ARBA" id="ARBA00023288"/>
    </source>
</evidence>
<dbReference type="EMBL" id="CP024634">
    <property type="protein sequence ID" value="AYQ56354.1"/>
    <property type="molecule type" value="Genomic_DNA"/>
</dbReference>
<evidence type="ECO:0000256" key="10">
    <source>
        <dbReference type="ARBA" id="ARBA00023186"/>
    </source>
</evidence>
<comment type="subunit">
    <text evidence="3">Monomer.</text>
</comment>
<evidence type="ECO:0000256" key="8">
    <source>
        <dbReference type="ARBA" id="ARBA00023136"/>
    </source>
</evidence>
<evidence type="ECO:0000256" key="9">
    <source>
        <dbReference type="ARBA" id="ARBA00023139"/>
    </source>
</evidence>
<keyword evidence="7" id="KW-0653">Protein transport</keyword>
<organism evidence="14 15">
    <name type="scientific">Bathymodiolus thermophilus thioautotrophic gill symbiont</name>
    <dbReference type="NCBI Taxonomy" id="2360"/>
    <lineage>
        <taxon>Bacteria</taxon>
        <taxon>Pseudomonadati</taxon>
        <taxon>Pseudomonadota</taxon>
        <taxon>Gammaproteobacteria</taxon>
        <taxon>sulfur-oxidizing symbionts</taxon>
    </lineage>
</organism>
<dbReference type="Pfam" id="PF03550">
    <property type="entry name" value="LolB"/>
    <property type="match status" value="1"/>
</dbReference>
<dbReference type="GO" id="GO:0009279">
    <property type="term" value="C:cell outer membrane"/>
    <property type="evidence" value="ECO:0007669"/>
    <property type="project" value="UniProtKB-SubCell"/>
</dbReference>
<evidence type="ECO:0000256" key="1">
    <source>
        <dbReference type="ARBA" id="ARBA00004459"/>
    </source>
</evidence>
<feature type="chain" id="PRO_5018166451" description="Outer-membrane lipoprotein LolB" evidence="13">
    <location>
        <begin position="27"/>
        <end position="177"/>
    </location>
</feature>
<feature type="signal peptide" evidence="13">
    <location>
        <begin position="1"/>
        <end position="26"/>
    </location>
</feature>
<evidence type="ECO:0000256" key="3">
    <source>
        <dbReference type="ARBA" id="ARBA00011245"/>
    </source>
</evidence>
<evidence type="ECO:0000256" key="2">
    <source>
        <dbReference type="ARBA" id="ARBA00009696"/>
    </source>
</evidence>
<keyword evidence="10" id="KW-0143">Chaperone</keyword>
<evidence type="ECO:0000256" key="6">
    <source>
        <dbReference type="ARBA" id="ARBA00022729"/>
    </source>
</evidence>
<evidence type="ECO:0000256" key="13">
    <source>
        <dbReference type="SAM" id="SignalP"/>
    </source>
</evidence>
<dbReference type="Gene3D" id="2.50.20.10">
    <property type="entry name" value="Lipoprotein localisation LolA/LolB/LppX"/>
    <property type="match status" value="1"/>
</dbReference>
<comment type="subcellular location">
    <subcellularLocation>
        <location evidence="1">Cell outer membrane</location>
        <topology evidence="1">Lipid-anchor</topology>
    </subcellularLocation>
</comment>
<keyword evidence="6 13" id="KW-0732">Signal</keyword>
<reference evidence="14 15" key="1">
    <citation type="submission" date="2017-11" db="EMBL/GenBank/DDBJ databases">
        <title>Genome sequence of the bacterial symbiont EPR9N from a vent mussel Bathymodiolus thermophilus.</title>
        <authorList>
            <person name="Won Y.-J."/>
        </authorList>
    </citation>
    <scope>NUCLEOTIDE SEQUENCE [LARGE SCALE GENOMIC DNA]</scope>
    <source>
        <strain evidence="14 15">EPR9N</strain>
    </source>
</reference>
<dbReference type="InterPro" id="IPR029046">
    <property type="entry name" value="LolA/LolB/LppX"/>
</dbReference>
<name>A0A3G3IL94_9GAMM</name>
<comment type="similarity">
    <text evidence="2">Belongs to the LolB family.</text>
</comment>
<dbReference type="KEGG" id="bthg:MS2017_0620"/>
<evidence type="ECO:0000256" key="7">
    <source>
        <dbReference type="ARBA" id="ARBA00022927"/>
    </source>
</evidence>
<evidence type="ECO:0000256" key="4">
    <source>
        <dbReference type="ARBA" id="ARBA00016202"/>
    </source>
</evidence>
<dbReference type="AlphaFoldDB" id="A0A3G3IL94"/>
<keyword evidence="11" id="KW-0998">Cell outer membrane</keyword>
<keyword evidence="5" id="KW-0813">Transport</keyword>
<dbReference type="GO" id="GO:0015031">
    <property type="term" value="P:protein transport"/>
    <property type="evidence" value="ECO:0007669"/>
    <property type="project" value="UniProtKB-KW"/>
</dbReference>
<evidence type="ECO:0000313" key="15">
    <source>
        <dbReference type="Proteomes" id="UP000278334"/>
    </source>
</evidence>
<protein>
    <recommendedName>
        <fullName evidence="4">Outer-membrane lipoprotein LolB</fullName>
    </recommendedName>
</protein>
<evidence type="ECO:0000313" key="14">
    <source>
        <dbReference type="EMBL" id="AYQ56354.1"/>
    </source>
</evidence>
<dbReference type="SUPFAM" id="SSF89392">
    <property type="entry name" value="Prokaryotic lipoproteins and lipoprotein localization factors"/>
    <property type="match status" value="1"/>
</dbReference>
<evidence type="ECO:0000256" key="5">
    <source>
        <dbReference type="ARBA" id="ARBA00022448"/>
    </source>
</evidence>